<gene>
    <name evidence="1" type="ORF">KAM382_23900</name>
</gene>
<sequence length="131" mass="14925">MTKNTERDSDPADINELIRTLITKIAKLFEQRTGGVFTYQQVRFPTDWRMMERAILRGLVDGMREDDHHDLLETASLLARILSEDQSSLSPLGVSVLEDLCQECCLDIKEMRAKGLDSETELAESNPKKLQ</sequence>
<dbReference type="EMBL" id="BPOP01000022">
    <property type="protein sequence ID" value="GJB92329.1"/>
    <property type="molecule type" value="Genomic_DNA"/>
</dbReference>
<evidence type="ECO:0000313" key="1">
    <source>
        <dbReference type="EMBL" id="GJB92329.1"/>
    </source>
</evidence>
<evidence type="ECO:0000313" key="2">
    <source>
        <dbReference type="Proteomes" id="UP000737420"/>
    </source>
</evidence>
<dbReference type="Proteomes" id="UP000737420">
    <property type="component" value="Unassembled WGS sequence"/>
</dbReference>
<proteinExistence type="predicted"/>
<dbReference type="AlphaFoldDB" id="A0ABD0B8A5"/>
<organism evidence="1 2">
    <name type="scientific">Aeromonas caviae</name>
    <name type="common">Aeromonas punctata</name>
    <dbReference type="NCBI Taxonomy" id="648"/>
    <lineage>
        <taxon>Bacteria</taxon>
        <taxon>Pseudomonadati</taxon>
        <taxon>Pseudomonadota</taxon>
        <taxon>Gammaproteobacteria</taxon>
        <taxon>Aeromonadales</taxon>
        <taxon>Aeromonadaceae</taxon>
        <taxon>Aeromonas</taxon>
    </lineage>
</organism>
<name>A0ABD0B8A5_AERCA</name>
<dbReference type="RefSeq" id="WP_190284476.1">
    <property type="nucleotide sequence ID" value="NZ_AP024404.1"/>
</dbReference>
<accession>A0ABD0B8A5</accession>
<protein>
    <submittedName>
        <fullName evidence="1">Uncharacterized protein</fullName>
    </submittedName>
</protein>
<comment type="caution">
    <text evidence="1">The sequence shown here is derived from an EMBL/GenBank/DDBJ whole genome shotgun (WGS) entry which is preliminary data.</text>
</comment>
<reference evidence="1 2" key="1">
    <citation type="submission" date="2021-07" db="EMBL/GenBank/DDBJ databases">
        <title>Draft genome sequence of carbapenem-resistant Aeromonas spp. in Japan.</title>
        <authorList>
            <person name="Maehana S."/>
            <person name="Suzuki M."/>
            <person name="Kitasato H."/>
        </authorList>
    </citation>
    <scope>NUCLEOTIDE SEQUENCE [LARGE SCALE GENOMIC DNA]</scope>
    <source>
        <strain evidence="1 2">KAM382</strain>
    </source>
</reference>